<evidence type="ECO:0000259" key="17">
    <source>
        <dbReference type="Pfam" id="PF08245"/>
    </source>
</evidence>
<sequence>MSDFSLTSYVTDHKSIHLVGIGGVSMSALAELLLHLGAKITGSDRTESPVTDKLEALGVKITYAHLPENVEGADLVIRTAAVHDDNPEIARAHELGIPVIERAQAWGSIMLAYRNAICVSGTHGKTTTTSMLTLIGMQCGIDPTVMVGSNLPAIGGTLRIGAHDCFIAESCEYTNSFLSFHPTVAVVLNVDADHLDFFKDIDDIIHSFHRFCELVPETGALVVNADSANARKAVEGIDRTCITFGSTPNADVYPENITDRHGYYSFDVMHNGKKYTHVDLSVPGRHNMLNALASCGVCIFLGLDPEAAAAGLNQFTGSARRFQLTGRMANGAMVVDDYAHHPTEMEATLRTAQEMDYDRIICVFQPHTYSRTVALLPEFIHALGLCDKAILADIYAAREKNTFGISSKDIADALDGAEYYDSFDKIEARLREIAQPGDLILTMGAGNVNEIGTAIVEDK</sequence>
<dbReference type="EMBL" id="NHOC01000005">
    <property type="protein sequence ID" value="OUM20497.1"/>
    <property type="molecule type" value="Genomic_DNA"/>
</dbReference>
<gene>
    <name evidence="14" type="primary">murC</name>
    <name evidence="18" type="ORF">CBW42_06615</name>
</gene>
<comment type="caution">
    <text evidence="18">The sequence shown here is derived from an EMBL/GenBank/DDBJ whole genome shotgun (WGS) entry which is preliminary data.</text>
</comment>
<dbReference type="Gene3D" id="3.40.1190.10">
    <property type="entry name" value="Mur-like, catalytic domain"/>
    <property type="match status" value="1"/>
</dbReference>
<dbReference type="UniPathway" id="UPA00219"/>
<dbReference type="InterPro" id="IPR000713">
    <property type="entry name" value="Mur_ligase_N"/>
</dbReference>
<keyword evidence="9 14" id="KW-0133">Cell shape</keyword>
<comment type="catalytic activity">
    <reaction evidence="13 14">
        <text>UDP-N-acetyl-alpha-D-muramate + L-alanine + ATP = UDP-N-acetyl-alpha-D-muramoyl-L-alanine + ADP + phosphate + H(+)</text>
        <dbReference type="Rhea" id="RHEA:23372"/>
        <dbReference type="ChEBI" id="CHEBI:15378"/>
        <dbReference type="ChEBI" id="CHEBI:30616"/>
        <dbReference type="ChEBI" id="CHEBI:43474"/>
        <dbReference type="ChEBI" id="CHEBI:57972"/>
        <dbReference type="ChEBI" id="CHEBI:70757"/>
        <dbReference type="ChEBI" id="CHEBI:83898"/>
        <dbReference type="ChEBI" id="CHEBI:456216"/>
        <dbReference type="EC" id="6.3.2.8"/>
    </reaction>
</comment>
<name>A0A252F3Z2_9FIRM</name>
<dbReference type="Gene3D" id="3.40.50.720">
    <property type="entry name" value="NAD(P)-binding Rossmann-like Domain"/>
    <property type="match status" value="1"/>
</dbReference>
<proteinExistence type="inferred from homology"/>
<evidence type="ECO:0000256" key="4">
    <source>
        <dbReference type="ARBA" id="ARBA00022490"/>
    </source>
</evidence>
<keyword evidence="12 14" id="KW-0961">Cell wall biogenesis/degradation</keyword>
<dbReference type="GO" id="GO:0008763">
    <property type="term" value="F:UDP-N-acetylmuramate-L-alanine ligase activity"/>
    <property type="evidence" value="ECO:0007669"/>
    <property type="project" value="UniProtKB-UniRule"/>
</dbReference>
<dbReference type="AlphaFoldDB" id="A0A252F3Z2"/>
<organism evidence="18 19">
    <name type="scientific">Butyricicoccus porcorum</name>
    <dbReference type="NCBI Taxonomy" id="1945634"/>
    <lineage>
        <taxon>Bacteria</taxon>
        <taxon>Bacillati</taxon>
        <taxon>Bacillota</taxon>
        <taxon>Clostridia</taxon>
        <taxon>Eubacteriales</taxon>
        <taxon>Butyricicoccaceae</taxon>
        <taxon>Butyricicoccus</taxon>
    </lineage>
</organism>
<dbReference type="Pfam" id="PF02875">
    <property type="entry name" value="Mur_ligase_C"/>
    <property type="match status" value="1"/>
</dbReference>
<dbReference type="OrthoDB" id="9804126at2"/>
<dbReference type="SUPFAM" id="SSF53623">
    <property type="entry name" value="MurD-like peptide ligases, catalytic domain"/>
    <property type="match status" value="1"/>
</dbReference>
<keyword evidence="11 14" id="KW-0131">Cell cycle</keyword>
<comment type="function">
    <text evidence="14">Cell wall formation.</text>
</comment>
<dbReference type="InterPro" id="IPR005758">
    <property type="entry name" value="UDP-N-AcMur_Ala_ligase_MurC"/>
</dbReference>
<dbReference type="Gene3D" id="3.90.190.20">
    <property type="entry name" value="Mur ligase, C-terminal domain"/>
    <property type="match status" value="1"/>
</dbReference>
<feature type="domain" description="Mur ligase central" evidence="17">
    <location>
        <begin position="119"/>
        <end position="297"/>
    </location>
</feature>
<evidence type="ECO:0000256" key="9">
    <source>
        <dbReference type="ARBA" id="ARBA00022960"/>
    </source>
</evidence>
<dbReference type="GO" id="GO:0005524">
    <property type="term" value="F:ATP binding"/>
    <property type="evidence" value="ECO:0007669"/>
    <property type="project" value="UniProtKB-UniRule"/>
</dbReference>
<protein>
    <recommendedName>
        <fullName evidence="3 14">UDP-N-acetylmuramate--L-alanine ligase</fullName>
        <ecNumber evidence="3 14">6.3.2.8</ecNumber>
    </recommendedName>
    <alternativeName>
        <fullName evidence="14">UDP-N-acetylmuramoyl-L-alanine synthetase</fullName>
    </alternativeName>
</protein>
<keyword evidence="6 14" id="KW-0132">Cell division</keyword>
<dbReference type="InterPro" id="IPR036565">
    <property type="entry name" value="Mur-like_cat_sf"/>
</dbReference>
<dbReference type="NCBIfam" id="TIGR01082">
    <property type="entry name" value="murC"/>
    <property type="match status" value="1"/>
</dbReference>
<dbReference type="GO" id="GO:0009252">
    <property type="term" value="P:peptidoglycan biosynthetic process"/>
    <property type="evidence" value="ECO:0007669"/>
    <property type="project" value="UniProtKB-UniRule"/>
</dbReference>
<accession>A0A252F3Z2</accession>
<evidence type="ECO:0000256" key="1">
    <source>
        <dbReference type="ARBA" id="ARBA00004496"/>
    </source>
</evidence>
<evidence type="ECO:0000313" key="18">
    <source>
        <dbReference type="EMBL" id="OUM20497.1"/>
    </source>
</evidence>
<dbReference type="InterPro" id="IPR050061">
    <property type="entry name" value="MurCDEF_pg_biosynth"/>
</dbReference>
<dbReference type="InterPro" id="IPR004101">
    <property type="entry name" value="Mur_ligase_C"/>
</dbReference>
<evidence type="ECO:0000256" key="14">
    <source>
        <dbReference type="HAMAP-Rule" id="MF_00046"/>
    </source>
</evidence>
<dbReference type="InterPro" id="IPR036615">
    <property type="entry name" value="Mur_ligase_C_dom_sf"/>
</dbReference>
<evidence type="ECO:0000256" key="11">
    <source>
        <dbReference type="ARBA" id="ARBA00023306"/>
    </source>
</evidence>
<evidence type="ECO:0000256" key="7">
    <source>
        <dbReference type="ARBA" id="ARBA00022741"/>
    </source>
</evidence>
<dbReference type="EC" id="6.3.2.8" evidence="3 14"/>
<dbReference type="Proteomes" id="UP000194903">
    <property type="component" value="Unassembled WGS sequence"/>
</dbReference>
<evidence type="ECO:0000256" key="6">
    <source>
        <dbReference type="ARBA" id="ARBA00022618"/>
    </source>
</evidence>
<evidence type="ECO:0000256" key="3">
    <source>
        <dbReference type="ARBA" id="ARBA00012211"/>
    </source>
</evidence>
<dbReference type="PANTHER" id="PTHR43445">
    <property type="entry name" value="UDP-N-ACETYLMURAMATE--L-ALANINE LIGASE-RELATED"/>
    <property type="match status" value="1"/>
</dbReference>
<dbReference type="GO" id="GO:0005737">
    <property type="term" value="C:cytoplasm"/>
    <property type="evidence" value="ECO:0007669"/>
    <property type="project" value="UniProtKB-SubCell"/>
</dbReference>
<keyword evidence="19" id="KW-1185">Reference proteome</keyword>
<evidence type="ECO:0000256" key="8">
    <source>
        <dbReference type="ARBA" id="ARBA00022840"/>
    </source>
</evidence>
<evidence type="ECO:0000256" key="13">
    <source>
        <dbReference type="ARBA" id="ARBA00047833"/>
    </source>
</evidence>
<evidence type="ECO:0000256" key="10">
    <source>
        <dbReference type="ARBA" id="ARBA00022984"/>
    </source>
</evidence>
<dbReference type="Pfam" id="PF08245">
    <property type="entry name" value="Mur_ligase_M"/>
    <property type="match status" value="1"/>
</dbReference>
<dbReference type="Pfam" id="PF01225">
    <property type="entry name" value="Mur_ligase"/>
    <property type="match status" value="1"/>
</dbReference>
<dbReference type="GO" id="GO:0051301">
    <property type="term" value="P:cell division"/>
    <property type="evidence" value="ECO:0007669"/>
    <property type="project" value="UniProtKB-KW"/>
</dbReference>
<keyword evidence="7 14" id="KW-0547">Nucleotide-binding</keyword>
<dbReference type="GO" id="GO:0071555">
    <property type="term" value="P:cell wall organization"/>
    <property type="evidence" value="ECO:0007669"/>
    <property type="project" value="UniProtKB-KW"/>
</dbReference>
<comment type="subcellular location">
    <subcellularLocation>
        <location evidence="1 14">Cytoplasm</location>
    </subcellularLocation>
</comment>
<evidence type="ECO:0000259" key="15">
    <source>
        <dbReference type="Pfam" id="PF01225"/>
    </source>
</evidence>
<feature type="domain" description="Mur ligase N-terminal catalytic" evidence="15">
    <location>
        <begin position="16"/>
        <end position="114"/>
    </location>
</feature>
<dbReference type="SUPFAM" id="SSF53244">
    <property type="entry name" value="MurD-like peptide ligases, peptide-binding domain"/>
    <property type="match status" value="1"/>
</dbReference>
<evidence type="ECO:0000256" key="5">
    <source>
        <dbReference type="ARBA" id="ARBA00022598"/>
    </source>
</evidence>
<dbReference type="HAMAP" id="MF_00046">
    <property type="entry name" value="MurC"/>
    <property type="match status" value="1"/>
</dbReference>
<dbReference type="RefSeq" id="WP_087018967.1">
    <property type="nucleotide sequence ID" value="NZ_CP178353.1"/>
</dbReference>
<evidence type="ECO:0000259" key="16">
    <source>
        <dbReference type="Pfam" id="PF02875"/>
    </source>
</evidence>
<evidence type="ECO:0000313" key="19">
    <source>
        <dbReference type="Proteomes" id="UP000194903"/>
    </source>
</evidence>
<keyword evidence="4 14" id="KW-0963">Cytoplasm</keyword>
<keyword evidence="5 14" id="KW-0436">Ligase</keyword>
<feature type="binding site" evidence="14">
    <location>
        <begin position="121"/>
        <end position="127"/>
    </location>
    <ligand>
        <name>ATP</name>
        <dbReference type="ChEBI" id="CHEBI:30616"/>
    </ligand>
</feature>
<comment type="similarity">
    <text evidence="14">Belongs to the MurCDEF family.</text>
</comment>
<evidence type="ECO:0000256" key="12">
    <source>
        <dbReference type="ARBA" id="ARBA00023316"/>
    </source>
</evidence>
<reference evidence="18 19" key="1">
    <citation type="submission" date="2017-05" db="EMBL/GenBank/DDBJ databases">
        <title>Butyricicoccus porcorum sp. nov. a butyrate-producing bacterium from the swine intestinal tract.</title>
        <authorList>
            <person name="Trachsel J."/>
            <person name="Humphrey S."/>
            <person name="Allen H.K."/>
        </authorList>
    </citation>
    <scope>NUCLEOTIDE SEQUENCE [LARGE SCALE GENOMIC DNA]</scope>
    <source>
        <strain evidence="18">BB10</strain>
    </source>
</reference>
<dbReference type="PANTHER" id="PTHR43445:SF3">
    <property type="entry name" value="UDP-N-ACETYLMURAMATE--L-ALANINE LIGASE"/>
    <property type="match status" value="1"/>
</dbReference>
<dbReference type="InterPro" id="IPR013221">
    <property type="entry name" value="Mur_ligase_cen"/>
</dbReference>
<evidence type="ECO:0000256" key="2">
    <source>
        <dbReference type="ARBA" id="ARBA00004752"/>
    </source>
</evidence>
<dbReference type="GO" id="GO:0008360">
    <property type="term" value="P:regulation of cell shape"/>
    <property type="evidence" value="ECO:0007669"/>
    <property type="project" value="UniProtKB-KW"/>
</dbReference>
<feature type="domain" description="Mur ligase C-terminal" evidence="16">
    <location>
        <begin position="320"/>
        <end position="446"/>
    </location>
</feature>
<dbReference type="SUPFAM" id="SSF51984">
    <property type="entry name" value="MurCD N-terminal domain"/>
    <property type="match status" value="1"/>
</dbReference>
<comment type="pathway">
    <text evidence="2 14">Cell wall biogenesis; peptidoglycan biosynthesis.</text>
</comment>
<keyword evidence="8 14" id="KW-0067">ATP-binding</keyword>
<keyword evidence="10 14" id="KW-0573">Peptidoglycan synthesis</keyword>